<evidence type="ECO:0000259" key="6">
    <source>
        <dbReference type="PROSITE" id="PS51898"/>
    </source>
</evidence>
<accession>A0A0T6BPG3</accession>
<dbReference type="InterPro" id="IPR050090">
    <property type="entry name" value="Tyrosine_recombinase_XerCD"/>
</dbReference>
<dbReference type="PANTHER" id="PTHR30349">
    <property type="entry name" value="PHAGE INTEGRASE-RELATED"/>
    <property type="match status" value="1"/>
</dbReference>
<sequence length="381" mass="43805">MTVIKKDEKTGKYYFVYSGGVHPITGARIQKRRQGMSSLREAKEVLKQVIIEVDKEKNSHNPNKSVFSTFAEKWFESKKVRLRSSTIVNYREQLDYNILPYLGTFKIKDITEEVLQHYINRLHNERKLAPATIRTAFGVVAEVLKKASRKGAFDLAILDDVNLPPENRISKVWNESNVQAFLDARNRIVSLTRYFIGMVLSVITGMRMGEVLGLRWSDIDFEKGYLTIRQTLAKIDDEGNYGLVPEVKTAAGFRTVHLPKFFIEYLIEHKKMVQREKEILGEDYIDYDLVVCTKHGKWVHPNNYRRAFTRLIAQLELPKIPPKNLRHTHATYLISIGISPKIVQERLGHAHIKTTLGTYSHVLPSMQAELVGKLDDLVAKV</sequence>
<dbReference type="InterPro" id="IPR028259">
    <property type="entry name" value="AP2-like_int_N"/>
</dbReference>
<evidence type="ECO:0000313" key="8">
    <source>
        <dbReference type="EMBL" id="KRT93523.1"/>
    </source>
</evidence>
<keyword evidence="11" id="KW-1185">Reference proteome</keyword>
<dbReference type="PANTHER" id="PTHR30349:SF64">
    <property type="entry name" value="PROPHAGE INTEGRASE INTD-RELATED"/>
    <property type="match status" value="1"/>
</dbReference>
<dbReference type="RefSeq" id="WP_048350807.1">
    <property type="nucleotide sequence ID" value="NZ_CP023481.1"/>
</dbReference>
<proteinExistence type="inferred from homology"/>
<dbReference type="InterPro" id="IPR002104">
    <property type="entry name" value="Integrase_catalytic"/>
</dbReference>
<dbReference type="AlphaFoldDB" id="A0A0T6BPG3"/>
<reference evidence="8" key="2">
    <citation type="submission" date="2015-10" db="EMBL/GenBank/DDBJ databases">
        <authorList>
            <person name="Gilbert D.G."/>
        </authorList>
    </citation>
    <scope>NUCLEOTIDE SEQUENCE</scope>
    <source>
        <strain evidence="8">GO-13</strain>
    </source>
</reference>
<dbReference type="EMBL" id="JARRTL010000068">
    <property type="protein sequence ID" value="MEC0488059.1"/>
    <property type="molecule type" value="Genomic_DNA"/>
</dbReference>
<dbReference type="Gene3D" id="1.10.443.10">
    <property type="entry name" value="Intergrase catalytic core"/>
    <property type="match status" value="1"/>
</dbReference>
<dbReference type="OrthoDB" id="9803188at2"/>
<dbReference type="PROSITE" id="PS51898">
    <property type="entry name" value="TYR_RECOMBINASE"/>
    <property type="match status" value="1"/>
</dbReference>
<dbReference type="STRING" id="1664069.BGLY_1567"/>
<feature type="domain" description="Tyr recombinase" evidence="6">
    <location>
        <begin position="168"/>
        <end position="372"/>
    </location>
</feature>
<comment type="similarity">
    <text evidence="1">Belongs to the 'phage' integrase family.</text>
</comment>
<keyword evidence="4" id="KW-0233">DNA recombination</keyword>
<dbReference type="Pfam" id="PF00589">
    <property type="entry name" value="Phage_integrase"/>
    <property type="match status" value="1"/>
</dbReference>
<dbReference type="Proteomes" id="UP000036168">
    <property type="component" value="Unassembled WGS sequence"/>
</dbReference>
<evidence type="ECO:0000256" key="5">
    <source>
        <dbReference type="PROSITE-ProRule" id="PRU01248"/>
    </source>
</evidence>
<evidence type="ECO:0000256" key="1">
    <source>
        <dbReference type="ARBA" id="ARBA00008857"/>
    </source>
</evidence>
<evidence type="ECO:0000313" key="10">
    <source>
        <dbReference type="Proteomes" id="UP000036168"/>
    </source>
</evidence>
<dbReference type="GO" id="GO:0003677">
    <property type="term" value="F:DNA binding"/>
    <property type="evidence" value="ECO:0007669"/>
    <property type="project" value="UniProtKB-UniRule"/>
</dbReference>
<dbReference type="Proteomes" id="UP001341297">
    <property type="component" value="Unassembled WGS sequence"/>
</dbReference>
<dbReference type="InterPro" id="IPR010998">
    <property type="entry name" value="Integrase_recombinase_N"/>
</dbReference>
<evidence type="ECO:0000256" key="2">
    <source>
        <dbReference type="ARBA" id="ARBA00022908"/>
    </source>
</evidence>
<evidence type="ECO:0000256" key="4">
    <source>
        <dbReference type="ARBA" id="ARBA00023172"/>
    </source>
</evidence>
<dbReference type="PROSITE" id="PS51900">
    <property type="entry name" value="CB"/>
    <property type="match status" value="1"/>
</dbReference>
<evidence type="ECO:0000313" key="11">
    <source>
        <dbReference type="Proteomes" id="UP001341297"/>
    </source>
</evidence>
<dbReference type="InterPro" id="IPR004107">
    <property type="entry name" value="Integrase_SAM-like_N"/>
</dbReference>
<dbReference type="InterPro" id="IPR011010">
    <property type="entry name" value="DNA_brk_join_enz"/>
</dbReference>
<dbReference type="Pfam" id="PF14657">
    <property type="entry name" value="Arm-DNA-bind_4"/>
    <property type="match status" value="1"/>
</dbReference>
<dbReference type="EMBL" id="LECW02000021">
    <property type="protein sequence ID" value="KRT93523.1"/>
    <property type="molecule type" value="Genomic_DNA"/>
</dbReference>
<keyword evidence="3 5" id="KW-0238">DNA-binding</keyword>
<evidence type="ECO:0000259" key="7">
    <source>
        <dbReference type="PROSITE" id="PS51900"/>
    </source>
</evidence>
<protein>
    <submittedName>
        <fullName evidence="8 9">Integrase</fullName>
    </submittedName>
</protein>
<name>A0A0T6BPG3_9BACI</name>
<dbReference type="CDD" id="cd01189">
    <property type="entry name" value="INT_ICEBs1_C_like"/>
    <property type="match status" value="1"/>
</dbReference>
<dbReference type="InterPro" id="IPR013762">
    <property type="entry name" value="Integrase-like_cat_sf"/>
</dbReference>
<evidence type="ECO:0000256" key="3">
    <source>
        <dbReference type="ARBA" id="ARBA00023125"/>
    </source>
</evidence>
<feature type="domain" description="Core-binding (CB)" evidence="7">
    <location>
        <begin position="65"/>
        <end position="148"/>
    </location>
</feature>
<dbReference type="InterPro" id="IPR044068">
    <property type="entry name" value="CB"/>
</dbReference>
<dbReference type="SUPFAM" id="SSF56349">
    <property type="entry name" value="DNA breaking-rejoining enzymes"/>
    <property type="match status" value="1"/>
</dbReference>
<dbReference type="Pfam" id="PF14659">
    <property type="entry name" value="Phage_int_SAM_3"/>
    <property type="match status" value="1"/>
</dbReference>
<reference evidence="8 10" key="1">
    <citation type="journal article" date="2015" name="Int. J. Syst. Evol. Microbiol.">
        <title>Bacillus glycinifermentans sp. nov., isolated from fermented soybean paste.</title>
        <authorList>
            <person name="Kim S.J."/>
            <person name="Dunlap C.A."/>
            <person name="Kwon S.W."/>
            <person name="Rooney A.P."/>
        </authorList>
    </citation>
    <scope>NUCLEOTIDE SEQUENCE [LARGE SCALE GENOMIC DNA]</scope>
    <source>
        <strain evidence="8 10">GO-13</strain>
    </source>
</reference>
<evidence type="ECO:0000313" key="9">
    <source>
        <dbReference type="EMBL" id="MEC0488059.1"/>
    </source>
</evidence>
<keyword evidence="2" id="KW-0229">DNA integration</keyword>
<comment type="caution">
    <text evidence="8">The sequence shown here is derived from an EMBL/GenBank/DDBJ whole genome shotgun (WGS) entry which is preliminary data.</text>
</comment>
<gene>
    <name evidence="8" type="ORF">AB447_219280</name>
    <name evidence="9" type="ORF">P8828_25295</name>
</gene>
<organism evidence="8 10">
    <name type="scientific">Bacillus glycinifermentans</name>
    <dbReference type="NCBI Taxonomy" id="1664069"/>
    <lineage>
        <taxon>Bacteria</taxon>
        <taxon>Bacillati</taxon>
        <taxon>Bacillota</taxon>
        <taxon>Bacilli</taxon>
        <taxon>Bacillales</taxon>
        <taxon>Bacillaceae</taxon>
        <taxon>Bacillus</taxon>
    </lineage>
</organism>
<dbReference type="GO" id="GO:0015074">
    <property type="term" value="P:DNA integration"/>
    <property type="evidence" value="ECO:0007669"/>
    <property type="project" value="UniProtKB-KW"/>
</dbReference>
<dbReference type="GO" id="GO:0006310">
    <property type="term" value="P:DNA recombination"/>
    <property type="evidence" value="ECO:0007669"/>
    <property type="project" value="UniProtKB-KW"/>
</dbReference>
<reference evidence="9 11" key="3">
    <citation type="submission" date="2023-03" db="EMBL/GenBank/DDBJ databases">
        <title>Agriculturally important microbes genome sequencing.</title>
        <authorList>
            <person name="Dunlap C."/>
        </authorList>
    </citation>
    <scope>NUCLEOTIDE SEQUENCE [LARGE SCALE GENOMIC DNA]</scope>
    <source>
        <strain evidence="9 11">CBP-3203</strain>
    </source>
</reference>
<dbReference type="Gene3D" id="1.10.150.130">
    <property type="match status" value="1"/>
</dbReference>